<feature type="compositionally biased region" description="Polar residues" evidence="2">
    <location>
        <begin position="71"/>
        <end position="81"/>
    </location>
</feature>
<gene>
    <name evidence="4" type="ORF">BBRV_LOCUS6992</name>
</gene>
<dbReference type="PROSITE" id="PS50158">
    <property type="entry name" value="ZF_CCHC"/>
    <property type="match status" value="1"/>
</dbReference>
<feature type="compositionally biased region" description="Basic and acidic residues" evidence="2">
    <location>
        <begin position="25"/>
        <end position="37"/>
    </location>
</feature>
<dbReference type="Pfam" id="PF00098">
    <property type="entry name" value="zf-CCHC"/>
    <property type="match status" value="1"/>
</dbReference>
<protein>
    <recommendedName>
        <fullName evidence="3">CCHC-type domain-containing protein</fullName>
    </recommendedName>
</protein>
<keyword evidence="1" id="KW-0479">Metal-binding</keyword>
<dbReference type="GO" id="GO:0008270">
    <property type="term" value="F:zinc ion binding"/>
    <property type="evidence" value="ECO:0007669"/>
    <property type="project" value="UniProtKB-KW"/>
</dbReference>
<keyword evidence="1" id="KW-0862">Zinc</keyword>
<feature type="compositionally biased region" description="Basic residues" evidence="2">
    <location>
        <begin position="1"/>
        <end position="24"/>
    </location>
</feature>
<organism evidence="4">
    <name type="scientific">Bracon brevicornis</name>
    <dbReference type="NCBI Taxonomy" id="1563983"/>
    <lineage>
        <taxon>Eukaryota</taxon>
        <taxon>Metazoa</taxon>
        <taxon>Ecdysozoa</taxon>
        <taxon>Arthropoda</taxon>
        <taxon>Hexapoda</taxon>
        <taxon>Insecta</taxon>
        <taxon>Pterygota</taxon>
        <taxon>Neoptera</taxon>
        <taxon>Endopterygota</taxon>
        <taxon>Hymenoptera</taxon>
        <taxon>Apocrita</taxon>
        <taxon>Ichneumonoidea</taxon>
        <taxon>Braconidae</taxon>
        <taxon>Braconinae</taxon>
        <taxon>Bracon</taxon>
    </lineage>
</organism>
<evidence type="ECO:0000256" key="2">
    <source>
        <dbReference type="SAM" id="MobiDB-lite"/>
    </source>
</evidence>
<feature type="compositionally biased region" description="Polar residues" evidence="2">
    <location>
        <begin position="431"/>
        <end position="445"/>
    </location>
</feature>
<feature type="region of interest" description="Disordered" evidence="2">
    <location>
        <begin position="1"/>
        <end position="85"/>
    </location>
</feature>
<feature type="region of interest" description="Disordered" evidence="2">
    <location>
        <begin position="461"/>
        <end position="497"/>
    </location>
</feature>
<evidence type="ECO:0000256" key="1">
    <source>
        <dbReference type="PROSITE-ProRule" id="PRU00047"/>
    </source>
</evidence>
<feature type="domain" description="CCHC-type" evidence="3">
    <location>
        <begin position="276"/>
        <end position="291"/>
    </location>
</feature>
<dbReference type="Gene3D" id="4.10.60.10">
    <property type="entry name" value="Zinc finger, CCHC-type"/>
    <property type="match status" value="1"/>
</dbReference>
<dbReference type="InterPro" id="IPR036875">
    <property type="entry name" value="Znf_CCHC_sf"/>
</dbReference>
<dbReference type="SMART" id="SM00343">
    <property type="entry name" value="ZnF_C2HC"/>
    <property type="match status" value="1"/>
</dbReference>
<dbReference type="GO" id="GO:0003676">
    <property type="term" value="F:nucleic acid binding"/>
    <property type="evidence" value="ECO:0007669"/>
    <property type="project" value="InterPro"/>
</dbReference>
<name>A0A6V7HU13_9HYME</name>
<dbReference type="InterPro" id="IPR001878">
    <property type="entry name" value="Znf_CCHC"/>
</dbReference>
<feature type="region of interest" description="Disordered" evidence="2">
    <location>
        <begin position="424"/>
        <end position="445"/>
    </location>
</feature>
<evidence type="ECO:0000313" key="4">
    <source>
        <dbReference type="EMBL" id="CAD1530751.1"/>
    </source>
</evidence>
<proteinExistence type="predicted"/>
<dbReference type="AlphaFoldDB" id="A0A6V7HU13"/>
<dbReference type="SUPFAM" id="SSF57756">
    <property type="entry name" value="Retrovirus zinc finger-like domains"/>
    <property type="match status" value="1"/>
</dbReference>
<keyword evidence="1" id="KW-0863">Zinc-finger</keyword>
<sequence>MGTHNQKKRAAKNIAKKTKKKKKDKDKVKDKEIKTTDGAEGEVNMSEDQSSSSESEIEVNTSNDDLEVNKTDQSQKTSEQAEGNKKTTLTEEIKFLKTDKAPFIVHLKFKDNINGSKRMSILDICSILYKAKLQYDGIDNYSRAIWEVYCTDRIRANNILACTKLKEVGVSAYIPKYTIFQKGVIKDIPMDISPINVMEILNKYNKEYYVVEAIRLKRRRREKRPLVVNENNKELPTWEDSRSVCITIRGKELPTYVKFWNARLSVERFVPATRQCFKCGQLGHISKYCKEDPHCLKCGGAKHADEEKCPGKEQCVNCKGEHSATDRNCPLIQKATKINQMMANENVGFITAKKMVEGIFNKVQQPEENLNYNMSNFPNLNLIRRDQNEASEQPKKIYEREHVTPFKQQNTGKNVDKPMIIRTRILESNPRRNSNQFLENRASTSGMKYSQVVARNRERINTNILRTNQTEFGSQEDSGDQSSEEEDPPDARSPATKEEIQDILTRLVLLIQEAPSALSIMKKLNKLIDQFSNRNKNGLQ</sequence>
<feature type="compositionally biased region" description="Acidic residues" evidence="2">
    <location>
        <begin position="477"/>
        <end position="488"/>
    </location>
</feature>
<evidence type="ECO:0000259" key="3">
    <source>
        <dbReference type="PROSITE" id="PS50158"/>
    </source>
</evidence>
<accession>A0A6V7HU13</accession>
<reference evidence="4" key="1">
    <citation type="submission" date="2020-07" db="EMBL/GenBank/DDBJ databases">
        <authorList>
            <person name="Ferguson B K."/>
        </authorList>
    </citation>
    <scope>NUCLEOTIDE SEQUENCE</scope>
    <source>
        <strain evidence="4">L06</strain>
    </source>
</reference>
<feature type="compositionally biased region" description="Polar residues" evidence="2">
    <location>
        <begin position="461"/>
        <end position="472"/>
    </location>
</feature>
<dbReference type="EMBL" id="CADCXW020000001">
    <property type="protein sequence ID" value="CAD1530751.1"/>
    <property type="molecule type" value="Genomic_DNA"/>
</dbReference>